<feature type="transmembrane region" description="Helical" evidence="12">
    <location>
        <begin position="189"/>
        <end position="212"/>
    </location>
</feature>
<dbReference type="GO" id="GO:0004930">
    <property type="term" value="F:G protein-coupled receptor activity"/>
    <property type="evidence" value="ECO:0007669"/>
    <property type="project" value="UniProtKB-KW"/>
</dbReference>
<dbReference type="PANTHER" id="PTHR24061">
    <property type="entry name" value="CALCIUM-SENSING RECEPTOR-RELATED"/>
    <property type="match status" value="1"/>
</dbReference>
<feature type="non-terminal residue" evidence="14">
    <location>
        <position position="239"/>
    </location>
</feature>
<evidence type="ECO:0000256" key="6">
    <source>
        <dbReference type="ARBA" id="ARBA00022989"/>
    </source>
</evidence>
<comment type="subcellular location">
    <subcellularLocation>
        <location evidence="1">Cell membrane</location>
        <topology evidence="1">Multi-pass membrane protein</topology>
    </subcellularLocation>
</comment>
<keyword evidence="5" id="KW-0732">Signal</keyword>
<dbReference type="InterPro" id="IPR011500">
    <property type="entry name" value="GPCR_3_9-Cys_dom"/>
</dbReference>
<evidence type="ECO:0000256" key="9">
    <source>
        <dbReference type="ARBA" id="ARBA00023170"/>
    </source>
</evidence>
<evidence type="ECO:0000256" key="10">
    <source>
        <dbReference type="ARBA" id="ARBA00023180"/>
    </source>
</evidence>
<organism evidence="14 15">
    <name type="scientific">Neotoma lepida</name>
    <name type="common">Desert woodrat</name>
    <dbReference type="NCBI Taxonomy" id="56216"/>
    <lineage>
        <taxon>Eukaryota</taxon>
        <taxon>Metazoa</taxon>
        <taxon>Chordata</taxon>
        <taxon>Craniata</taxon>
        <taxon>Vertebrata</taxon>
        <taxon>Euteleostomi</taxon>
        <taxon>Mammalia</taxon>
        <taxon>Eutheria</taxon>
        <taxon>Euarchontoglires</taxon>
        <taxon>Glires</taxon>
        <taxon>Rodentia</taxon>
        <taxon>Myomorpha</taxon>
        <taxon>Muroidea</taxon>
        <taxon>Cricetidae</taxon>
        <taxon>Neotominae</taxon>
        <taxon>Neotoma</taxon>
    </lineage>
</organism>
<evidence type="ECO:0000256" key="11">
    <source>
        <dbReference type="ARBA" id="ARBA00023224"/>
    </source>
</evidence>
<keyword evidence="6 12" id="KW-1133">Transmembrane helix</keyword>
<evidence type="ECO:0000313" key="15">
    <source>
        <dbReference type="Proteomes" id="UP000092124"/>
    </source>
</evidence>
<dbReference type="InterPro" id="IPR038550">
    <property type="entry name" value="GPCR_3_9-Cys_sf"/>
</dbReference>
<proteinExistence type="inferred from homology"/>
<feature type="domain" description="G-protein coupled receptors family 3 profile" evidence="13">
    <location>
        <begin position="152"/>
        <end position="239"/>
    </location>
</feature>
<keyword evidence="3" id="KW-1003">Cell membrane</keyword>
<dbReference type="OrthoDB" id="5984008at2759"/>
<dbReference type="GO" id="GO:0005886">
    <property type="term" value="C:plasma membrane"/>
    <property type="evidence" value="ECO:0007669"/>
    <property type="project" value="UniProtKB-SubCell"/>
</dbReference>
<dbReference type="PROSITE" id="PS50259">
    <property type="entry name" value="G_PROTEIN_RECEP_F3_4"/>
    <property type="match status" value="1"/>
</dbReference>
<keyword evidence="15" id="KW-1185">Reference proteome</keyword>
<dbReference type="InterPro" id="IPR000337">
    <property type="entry name" value="GPCR_3"/>
</dbReference>
<name>A0A1A6GR81_NEOLE</name>
<dbReference type="Gene3D" id="3.40.50.2300">
    <property type="match status" value="1"/>
</dbReference>
<evidence type="ECO:0000256" key="7">
    <source>
        <dbReference type="ARBA" id="ARBA00023040"/>
    </source>
</evidence>
<dbReference type="EMBL" id="LZPO01076708">
    <property type="protein sequence ID" value="OBS67862.1"/>
    <property type="molecule type" value="Genomic_DNA"/>
</dbReference>
<keyword evidence="7" id="KW-0297">G-protein coupled receptor</keyword>
<dbReference type="FunFam" id="2.10.50.30:FF:000002">
    <property type="entry name" value="Vomeronasal 2 receptor, h1"/>
    <property type="match status" value="1"/>
</dbReference>
<evidence type="ECO:0000313" key="14">
    <source>
        <dbReference type="EMBL" id="OBS67862.1"/>
    </source>
</evidence>
<dbReference type="Gene3D" id="2.10.50.30">
    <property type="entry name" value="GPCR, family 3, nine cysteines domain"/>
    <property type="match status" value="1"/>
</dbReference>
<feature type="transmembrane region" description="Helical" evidence="12">
    <location>
        <begin position="152"/>
        <end position="177"/>
    </location>
</feature>
<evidence type="ECO:0000256" key="4">
    <source>
        <dbReference type="ARBA" id="ARBA00022692"/>
    </source>
</evidence>
<evidence type="ECO:0000256" key="5">
    <source>
        <dbReference type="ARBA" id="ARBA00022729"/>
    </source>
</evidence>
<keyword evidence="11" id="KW-0807">Transducer</keyword>
<dbReference type="Pfam" id="PF07562">
    <property type="entry name" value="NCD3G"/>
    <property type="match status" value="1"/>
</dbReference>
<dbReference type="Pfam" id="PF00003">
    <property type="entry name" value="7tm_3"/>
    <property type="match status" value="1"/>
</dbReference>
<evidence type="ECO:0000256" key="1">
    <source>
        <dbReference type="ARBA" id="ARBA00004651"/>
    </source>
</evidence>
<evidence type="ECO:0000256" key="2">
    <source>
        <dbReference type="ARBA" id="ARBA00007242"/>
    </source>
</evidence>
<accession>A0A1A6GR81</accession>
<comment type="similarity">
    <text evidence="2">Belongs to the G-protein coupled receptor 3 family.</text>
</comment>
<sequence length="239" mass="26989">LRSFLRKTFFTNPVVGRVNISQKGKLQEEYDIFQIWSFRNGLELKVKIGKFSPYFPHDQQLHLSEEMREWATWSRQMPSSVCSADCGPGFRKFWQEGLAACCFDCIPCPENEVSNDTNILQCVKCPEQQYANTEQTQCIDKAVTFMTYEDPLGMALAIMALCFSAFTAAILGVFVKYHETPIVKANNRNLSYILLISLICCFLCSLLFIGHPNSATCILQQITFGVVFTVAVSTVLAKT</sequence>
<dbReference type="PRINTS" id="PR01535">
    <property type="entry name" value="VOMERONASL2R"/>
</dbReference>
<dbReference type="InterPro" id="IPR017978">
    <property type="entry name" value="GPCR_3_C"/>
</dbReference>
<dbReference type="AlphaFoldDB" id="A0A1A6GR81"/>
<dbReference type="Proteomes" id="UP000092124">
    <property type="component" value="Unassembled WGS sequence"/>
</dbReference>
<feature type="transmembrane region" description="Helical" evidence="12">
    <location>
        <begin position="218"/>
        <end position="237"/>
    </location>
</feature>
<dbReference type="STRING" id="56216.A0A1A6GR81"/>
<dbReference type="PRINTS" id="PR00248">
    <property type="entry name" value="GPCRMGR"/>
</dbReference>
<keyword evidence="4 12" id="KW-0812">Transmembrane</keyword>
<gene>
    <name evidence="14" type="ORF">A6R68_03597</name>
</gene>
<evidence type="ECO:0000256" key="8">
    <source>
        <dbReference type="ARBA" id="ARBA00023136"/>
    </source>
</evidence>
<protein>
    <recommendedName>
        <fullName evidence="13">G-protein coupled receptors family 3 profile domain-containing protein</fullName>
    </recommendedName>
</protein>
<reference evidence="14 15" key="1">
    <citation type="submission" date="2016-06" db="EMBL/GenBank/DDBJ databases">
        <title>The Draft Genome Sequence and Annotation of the Desert Woodrat Neotoma lepida.</title>
        <authorList>
            <person name="Campbell M."/>
            <person name="Oakeson K.F."/>
            <person name="Yandell M."/>
            <person name="Halpert J.R."/>
            <person name="Dearing D."/>
        </authorList>
    </citation>
    <scope>NUCLEOTIDE SEQUENCE [LARGE SCALE GENOMIC DNA]</scope>
    <source>
        <strain evidence="14">417</strain>
        <tissue evidence="14">Liver</tissue>
    </source>
</reference>
<dbReference type="InterPro" id="IPR000068">
    <property type="entry name" value="GPCR_3_Ca_sens_rcpt-rel"/>
</dbReference>
<dbReference type="SUPFAM" id="SSF53822">
    <property type="entry name" value="Periplasmic binding protein-like I"/>
    <property type="match status" value="1"/>
</dbReference>
<evidence type="ECO:0000259" key="13">
    <source>
        <dbReference type="PROSITE" id="PS50259"/>
    </source>
</evidence>
<evidence type="ECO:0000256" key="3">
    <source>
        <dbReference type="ARBA" id="ARBA00022475"/>
    </source>
</evidence>
<feature type="non-terminal residue" evidence="14">
    <location>
        <position position="1"/>
    </location>
</feature>
<dbReference type="InterPro" id="IPR028082">
    <property type="entry name" value="Peripla_BP_I"/>
</dbReference>
<dbReference type="InterPro" id="IPR004073">
    <property type="entry name" value="GPCR_3_vmron_rcpt_2"/>
</dbReference>
<keyword evidence="10" id="KW-0325">Glycoprotein</keyword>
<keyword evidence="8 12" id="KW-0472">Membrane</keyword>
<comment type="caution">
    <text evidence="14">The sequence shown here is derived from an EMBL/GenBank/DDBJ whole genome shotgun (WGS) entry which is preliminary data.</text>
</comment>
<dbReference type="PANTHER" id="PTHR24061:SF403">
    <property type="entry name" value="VOMERONASAL 2, RECEPTOR 113-RELATED"/>
    <property type="match status" value="1"/>
</dbReference>
<evidence type="ECO:0000256" key="12">
    <source>
        <dbReference type="SAM" id="Phobius"/>
    </source>
</evidence>
<keyword evidence="9" id="KW-0675">Receptor</keyword>